<feature type="region of interest" description="Disordered" evidence="1">
    <location>
        <begin position="48"/>
        <end position="108"/>
    </location>
</feature>
<evidence type="ECO:0008006" key="4">
    <source>
        <dbReference type="Google" id="ProtNLM"/>
    </source>
</evidence>
<feature type="compositionally biased region" description="Low complexity" evidence="1">
    <location>
        <begin position="83"/>
        <end position="96"/>
    </location>
</feature>
<feature type="compositionally biased region" description="Gly residues" evidence="1">
    <location>
        <begin position="70"/>
        <end position="82"/>
    </location>
</feature>
<proteinExistence type="predicted"/>
<feature type="region of interest" description="Disordered" evidence="1">
    <location>
        <begin position="738"/>
        <end position="771"/>
    </location>
</feature>
<gene>
    <name evidence="2" type="ORF">PCOR1329_LOCUS75929</name>
</gene>
<dbReference type="Proteomes" id="UP001189429">
    <property type="component" value="Unassembled WGS sequence"/>
</dbReference>
<accession>A0ABN9XHJ9</accession>
<keyword evidence="3" id="KW-1185">Reference proteome</keyword>
<feature type="region of interest" description="Disordered" evidence="1">
    <location>
        <begin position="1"/>
        <end position="27"/>
    </location>
</feature>
<comment type="caution">
    <text evidence="2">The sequence shown here is derived from an EMBL/GenBank/DDBJ whole genome shotgun (WGS) entry which is preliminary data.</text>
</comment>
<feature type="compositionally biased region" description="Basic residues" evidence="1">
    <location>
        <begin position="740"/>
        <end position="756"/>
    </location>
</feature>
<organism evidence="2 3">
    <name type="scientific">Prorocentrum cordatum</name>
    <dbReference type="NCBI Taxonomy" id="2364126"/>
    <lineage>
        <taxon>Eukaryota</taxon>
        <taxon>Sar</taxon>
        <taxon>Alveolata</taxon>
        <taxon>Dinophyceae</taxon>
        <taxon>Prorocentrales</taxon>
        <taxon>Prorocentraceae</taxon>
        <taxon>Prorocentrum</taxon>
    </lineage>
</organism>
<evidence type="ECO:0000313" key="3">
    <source>
        <dbReference type="Proteomes" id="UP001189429"/>
    </source>
</evidence>
<evidence type="ECO:0000313" key="2">
    <source>
        <dbReference type="EMBL" id="CAK0897877.1"/>
    </source>
</evidence>
<evidence type="ECO:0000256" key="1">
    <source>
        <dbReference type="SAM" id="MobiDB-lite"/>
    </source>
</evidence>
<reference evidence="2" key="1">
    <citation type="submission" date="2023-10" db="EMBL/GenBank/DDBJ databases">
        <authorList>
            <person name="Chen Y."/>
            <person name="Shah S."/>
            <person name="Dougan E. K."/>
            <person name="Thang M."/>
            <person name="Chan C."/>
        </authorList>
    </citation>
    <scope>NUCLEOTIDE SEQUENCE [LARGE SCALE GENOMIC DNA]</scope>
</reference>
<feature type="compositionally biased region" description="Polar residues" evidence="1">
    <location>
        <begin position="761"/>
        <end position="771"/>
    </location>
</feature>
<name>A0ABN9XHJ9_9DINO</name>
<sequence length="771" mass="83577">MSRCRKDGDGVSSGSDEDQSSKEADGQSVTVCFSCCPSAIMEHEDELETVAREEQPAAAADGGRAAPEPLGGGGGGGGGGGPRARSARVGAAQAAVEKAEPPLAQQELPSSLPAGYDALGEVVLQPVPARAPERVPDPYEGAFSGGLRGGSATVGTLSDNMFMVVCLFSEGCEVEWQLCVLSEEVRSQLAPISEHINRHNGELVARMSNRRPSGSWTSEYVRMKLLTVWIGTWPRPVLDKIRRGHYEQIEQNLPIAADSTGDFHRVAQSYVIIFPTMDKAMEFRLQQRQFSKLYTPMRDLVGKSSKWSEGCRLGVNGFKGTLFVTNGDDIWTLITTNQISIDQFNFVPVGDELADWGISVQQVEEIIGWILKRAQFRVSFDSLVEANESSLDPPAAVLEARPSSVSGPLSLSNADNEIASAAVASPLNAVAADVVDCSQRGPVAGRSLIDDLVESDARCQLWGNLRGLMGSGAVLLDFKQAFPSVFYDRVAAVLDRLGVPVCVRFAIRALCDQIWTMAPFLGLRFLGLQGCETRAPHERSAVRLFAVVLHRILIRVRRCPQSCEFILPCFAGDIALVARNLVTALPIVVKMLVFACQWAGLALNLDKYHIMVLHIPDKEPHFIFLKNKIPEMHIQQCYEPIRYVCAKVRKGPQRLTNALRCAFAAFAPLALHRVEEIARQRAAPQSRSGMARAAVCAARCAPLAAAGAVARARAAGHLAERVASSCAAMPRMSVASSCARQRRRTLPGSRPFRRPKVSREACQTTRPPAGG</sequence>
<feature type="compositionally biased region" description="Low complexity" evidence="1">
    <location>
        <begin position="57"/>
        <end position="69"/>
    </location>
</feature>
<protein>
    <recommendedName>
        <fullName evidence="4">Reverse transcriptase domain-containing protein</fullName>
    </recommendedName>
</protein>
<dbReference type="EMBL" id="CAUYUJ010020393">
    <property type="protein sequence ID" value="CAK0897877.1"/>
    <property type="molecule type" value="Genomic_DNA"/>
</dbReference>